<keyword evidence="1" id="KW-0472">Membrane</keyword>
<accession>A0A1T5EXR5</accession>
<keyword evidence="1" id="KW-0812">Transmembrane</keyword>
<reference evidence="3" key="1">
    <citation type="submission" date="2017-02" db="EMBL/GenBank/DDBJ databases">
        <authorList>
            <person name="Varghese N."/>
            <person name="Submissions S."/>
        </authorList>
    </citation>
    <scope>NUCLEOTIDE SEQUENCE [LARGE SCALE GENOMIC DNA]</scope>
    <source>
        <strain evidence="3">DSM 24967</strain>
    </source>
</reference>
<dbReference type="InterPro" id="IPR022134">
    <property type="entry name" value="DUF3667"/>
</dbReference>
<evidence type="ECO:0000256" key="1">
    <source>
        <dbReference type="SAM" id="Phobius"/>
    </source>
</evidence>
<evidence type="ECO:0008006" key="4">
    <source>
        <dbReference type="Google" id="ProtNLM"/>
    </source>
</evidence>
<dbReference type="AlphaFoldDB" id="A0A1T5EXR5"/>
<protein>
    <recommendedName>
        <fullName evidence="4">DUF3667 domain-containing protein</fullName>
    </recommendedName>
</protein>
<dbReference type="EMBL" id="FUYQ01000033">
    <property type="protein sequence ID" value="SKB88648.1"/>
    <property type="molecule type" value="Genomic_DNA"/>
</dbReference>
<keyword evidence="3" id="KW-1185">Reference proteome</keyword>
<proteinExistence type="predicted"/>
<evidence type="ECO:0000313" key="3">
    <source>
        <dbReference type="Proteomes" id="UP000190852"/>
    </source>
</evidence>
<keyword evidence="1" id="KW-1133">Transmembrane helix</keyword>
<feature type="transmembrane region" description="Helical" evidence="1">
    <location>
        <begin position="268"/>
        <end position="294"/>
    </location>
</feature>
<feature type="transmembrane region" description="Helical" evidence="1">
    <location>
        <begin position="239"/>
        <end position="256"/>
    </location>
</feature>
<dbReference type="Proteomes" id="UP000190852">
    <property type="component" value="Unassembled WGS sequence"/>
</dbReference>
<feature type="transmembrane region" description="Helical" evidence="1">
    <location>
        <begin position="102"/>
        <end position="121"/>
    </location>
</feature>
<feature type="transmembrane region" description="Helical" evidence="1">
    <location>
        <begin position="176"/>
        <end position="194"/>
    </location>
</feature>
<gene>
    <name evidence="2" type="ORF">SAMN05660349_03208</name>
</gene>
<dbReference type="RefSeq" id="WP_079684569.1">
    <property type="nucleotide sequence ID" value="NZ_FUYQ01000033.1"/>
</dbReference>
<dbReference type="Pfam" id="PF12412">
    <property type="entry name" value="DUF3667"/>
    <property type="match status" value="1"/>
</dbReference>
<evidence type="ECO:0000313" key="2">
    <source>
        <dbReference type="EMBL" id="SKB88648.1"/>
    </source>
</evidence>
<sequence>MDIHRTKAYVRLHSRKNQKGKILPVYTNKDVHVCANCSVVYEGLFCNNCGQSCHTEKFTYKSVIKNFFGGLTNIDQGFFFSIKELFIRPGYMVRDYIGGRRVLYFRPLQMLFVLGAIYMLMVQAIDPASLKEAPISVAKELELEWGDRNLLKWVTDSPFIQSVYGVIKTLFSSNKALEIVCTLPFLALATQWAFRKRVNKVHYNLVELFFVRTYAASQLLIVSMIMLPFTGDASKGTPWWLDFIFSVWIYSQLFNTKLSTTVKRTVLMYLYAGVLIVAFVVLALAFVVVLAWTLDLYKVN</sequence>
<feature type="transmembrane region" description="Helical" evidence="1">
    <location>
        <begin position="206"/>
        <end position="227"/>
    </location>
</feature>
<organism evidence="2 3">
    <name type="scientific">Parabacteroides chartae</name>
    <dbReference type="NCBI Taxonomy" id="1037355"/>
    <lineage>
        <taxon>Bacteria</taxon>
        <taxon>Pseudomonadati</taxon>
        <taxon>Bacteroidota</taxon>
        <taxon>Bacteroidia</taxon>
        <taxon>Bacteroidales</taxon>
        <taxon>Tannerellaceae</taxon>
        <taxon>Parabacteroides</taxon>
    </lineage>
</organism>
<name>A0A1T5EXR5_9BACT</name>